<keyword evidence="4" id="KW-1185">Reference proteome</keyword>
<keyword evidence="1" id="KW-0812">Transmembrane</keyword>
<evidence type="ECO:0000256" key="2">
    <source>
        <dbReference type="SAM" id="SignalP"/>
    </source>
</evidence>
<evidence type="ECO:0000256" key="1">
    <source>
        <dbReference type="SAM" id="Phobius"/>
    </source>
</evidence>
<sequence length="111" mass="12410">MNAWYIFCITAACLLALAHSTPADGDVMEGPREESSDGYLPEINEMDYENLEISSTPHLPNRREHGILKAPPKPTPTVPWWGYLLIAIFLVLVFIGVGMIVCKKCAKRHDN</sequence>
<evidence type="ECO:0000313" key="3">
    <source>
        <dbReference type="EMBL" id="VUZ49442.1"/>
    </source>
</evidence>
<gene>
    <name evidence="3" type="ORF">WMSIL1_LOCUS8765</name>
</gene>
<dbReference type="AlphaFoldDB" id="A0A564YQ76"/>
<accession>A0A564YQ76</accession>
<reference evidence="3 4" key="1">
    <citation type="submission" date="2019-07" db="EMBL/GenBank/DDBJ databases">
        <authorList>
            <person name="Jastrzebski P J."/>
            <person name="Paukszto L."/>
            <person name="Jastrzebski P J."/>
        </authorList>
    </citation>
    <scope>NUCLEOTIDE SEQUENCE [LARGE SCALE GENOMIC DNA]</scope>
    <source>
        <strain evidence="3 4">WMS-il1</strain>
    </source>
</reference>
<feature type="chain" id="PRO_5022181898" evidence="2">
    <location>
        <begin position="21"/>
        <end position="111"/>
    </location>
</feature>
<dbReference type="Proteomes" id="UP000321570">
    <property type="component" value="Unassembled WGS sequence"/>
</dbReference>
<name>A0A564YQ76_HYMDI</name>
<protein>
    <submittedName>
        <fullName evidence="3">Uncharacterized protein</fullName>
    </submittedName>
</protein>
<proteinExistence type="predicted"/>
<organism evidence="3 4">
    <name type="scientific">Hymenolepis diminuta</name>
    <name type="common">Rat tapeworm</name>
    <dbReference type="NCBI Taxonomy" id="6216"/>
    <lineage>
        <taxon>Eukaryota</taxon>
        <taxon>Metazoa</taxon>
        <taxon>Spiralia</taxon>
        <taxon>Lophotrochozoa</taxon>
        <taxon>Platyhelminthes</taxon>
        <taxon>Cestoda</taxon>
        <taxon>Eucestoda</taxon>
        <taxon>Cyclophyllidea</taxon>
        <taxon>Hymenolepididae</taxon>
        <taxon>Hymenolepis</taxon>
    </lineage>
</organism>
<keyword evidence="2" id="KW-0732">Signal</keyword>
<keyword evidence="1" id="KW-0472">Membrane</keyword>
<feature type="transmembrane region" description="Helical" evidence="1">
    <location>
        <begin position="80"/>
        <end position="102"/>
    </location>
</feature>
<feature type="signal peptide" evidence="2">
    <location>
        <begin position="1"/>
        <end position="20"/>
    </location>
</feature>
<evidence type="ECO:0000313" key="4">
    <source>
        <dbReference type="Proteomes" id="UP000321570"/>
    </source>
</evidence>
<keyword evidence="1" id="KW-1133">Transmembrane helix</keyword>
<dbReference type="EMBL" id="CABIJS010000333">
    <property type="protein sequence ID" value="VUZ49442.1"/>
    <property type="molecule type" value="Genomic_DNA"/>
</dbReference>